<dbReference type="Pfam" id="PF13469">
    <property type="entry name" value="Sulfotransfer_3"/>
    <property type="match status" value="1"/>
</dbReference>
<dbReference type="Proteomes" id="UP000515292">
    <property type="component" value="Chromosome"/>
</dbReference>
<sequence>MSTLPPATSFRPRALKALNGTLPPLWANRLLPPPDLLEHSITAMATRRTGLSDFGDDLFFRKQLRILLASLAEEARLNPLGRMLAHGQLLKVMKERLWAQALFTRHPEILDIPLAPPIVIVGPMRSGTTRLHRLLAQDTRFTALTLYESMCPVPWPSSERRARDPRIAFTAKGLQFVNWVNPANAAVHPTGVHEVDEELGLLEASASGSQIEAQRRVPSFARYGEVTDQTPAYAHMKRLLQLRTWFRGIDPARPYVLKTPQHMQDLRALLNVFPDAKLVFTHRDPVKVVGSSASLAWNQMVVQSDDVCPYWVGQEWLHKTRLRIDVTAAVRETLPAAQVTDIHYESMERDWQGSLRTLYGWLGRELPPATLFAMQAWLVRAEREHPHRSHRYDLSDYGLCPHDIRDRFADYRESFDLAA</sequence>
<keyword evidence="1" id="KW-0808">Transferase</keyword>
<dbReference type="InterPro" id="IPR052736">
    <property type="entry name" value="Stf3_sulfotransferase"/>
</dbReference>
<reference evidence="1 2" key="1">
    <citation type="submission" date="2020-07" db="EMBL/GenBank/DDBJ databases">
        <title>Complete genome sequence for Sandaracinobacter sp. M6.</title>
        <authorList>
            <person name="Tang Y."/>
            <person name="Liu Q."/>
            <person name="Guo Z."/>
            <person name="Lei P."/>
            <person name="Huang B."/>
        </authorList>
    </citation>
    <scope>NUCLEOTIDE SEQUENCE [LARGE SCALE GENOMIC DNA]</scope>
    <source>
        <strain evidence="1 2">M6</strain>
    </source>
</reference>
<name>A0A7G5IF84_9SPHN</name>
<accession>A0A7G5IF84</accession>
<dbReference type="Gene3D" id="3.40.50.300">
    <property type="entry name" value="P-loop containing nucleotide triphosphate hydrolases"/>
    <property type="match status" value="1"/>
</dbReference>
<evidence type="ECO:0000313" key="1">
    <source>
        <dbReference type="EMBL" id="QMW22026.1"/>
    </source>
</evidence>
<proteinExistence type="predicted"/>
<dbReference type="GO" id="GO:0016740">
    <property type="term" value="F:transferase activity"/>
    <property type="evidence" value="ECO:0007669"/>
    <property type="project" value="UniProtKB-KW"/>
</dbReference>
<protein>
    <submittedName>
        <fullName evidence="1">Sulfotransferase</fullName>
    </submittedName>
</protein>
<evidence type="ECO:0000313" key="2">
    <source>
        <dbReference type="Proteomes" id="UP000515292"/>
    </source>
</evidence>
<dbReference type="KEGG" id="sand:H3309_11675"/>
<dbReference type="InterPro" id="IPR027417">
    <property type="entry name" value="P-loop_NTPase"/>
</dbReference>
<keyword evidence="2" id="KW-1185">Reference proteome</keyword>
<dbReference type="PANTHER" id="PTHR36451">
    <property type="entry name" value="PAPS-DEPENDENT SULFOTRANSFERASE STF3"/>
    <property type="match status" value="1"/>
</dbReference>
<gene>
    <name evidence="1" type="ORF">H3309_11675</name>
</gene>
<dbReference type="SUPFAM" id="SSF52540">
    <property type="entry name" value="P-loop containing nucleoside triphosphate hydrolases"/>
    <property type="match status" value="1"/>
</dbReference>
<dbReference type="PANTHER" id="PTHR36451:SF1">
    <property type="entry name" value="OMEGA-HYDROXY-BETA-DIHYDROMENAQUINONE-9 SULFOTRANSFERASE STF3"/>
    <property type="match status" value="1"/>
</dbReference>
<dbReference type="EMBL" id="CP059851">
    <property type="protein sequence ID" value="QMW22026.1"/>
    <property type="molecule type" value="Genomic_DNA"/>
</dbReference>
<dbReference type="AlphaFoldDB" id="A0A7G5IF84"/>
<organism evidence="1 2">
    <name type="scientific">Sandaracinobacteroides saxicola</name>
    <dbReference type="NCBI Taxonomy" id="2759707"/>
    <lineage>
        <taxon>Bacteria</taxon>
        <taxon>Pseudomonadati</taxon>
        <taxon>Pseudomonadota</taxon>
        <taxon>Alphaproteobacteria</taxon>
        <taxon>Sphingomonadales</taxon>
        <taxon>Sphingosinicellaceae</taxon>
        <taxon>Sandaracinobacteroides</taxon>
    </lineage>
</organism>
<dbReference type="RefSeq" id="WP_182294871.1">
    <property type="nucleotide sequence ID" value="NZ_CP059851.1"/>
</dbReference>